<dbReference type="InterPro" id="IPR008395">
    <property type="entry name" value="Agenet-like_dom"/>
</dbReference>
<feature type="region of interest" description="Disordered" evidence="2">
    <location>
        <begin position="1669"/>
        <end position="1708"/>
    </location>
</feature>
<evidence type="ECO:0000256" key="2">
    <source>
        <dbReference type="SAM" id="MobiDB-lite"/>
    </source>
</evidence>
<dbReference type="SUPFAM" id="SSF52266">
    <property type="entry name" value="SGNH hydrolase"/>
    <property type="match status" value="1"/>
</dbReference>
<dbReference type="InterPro" id="IPR012677">
    <property type="entry name" value="Nucleotide-bd_a/b_plait_sf"/>
</dbReference>
<dbReference type="SUPFAM" id="SSF54928">
    <property type="entry name" value="RNA-binding domain, RBD"/>
    <property type="match status" value="1"/>
</dbReference>
<protein>
    <recommendedName>
        <fullName evidence="3">Agenet domain-containing protein</fullName>
    </recommendedName>
</protein>
<sequence>MAADLQAEARRGVTYSGSGAALRRLAAKLLAGQPVSLVAIGGSVTSMGGREPDGESYIARVFQYINTTFPHRQHRMYNEGVPATSSETFEPCVESIVPQDADLVVVEFAINDPGPPISYASKFRRRYEQLLRRLLLLPSKPAVILLQAYPWWMSFGDGFWQGLYYREPETELTVLGQYYDLPVVSVRAAAWRLMQAGIEGFKVDKVTFRPYQRSRANQSHAIPLADASEKDDYFFEDVVHPDTSKLRVLAELAIHPLATAVEEVAAGVADEERQDAQLQGLPPPMIPGVRHTALSSCYRLEKFTPLVKDTQGFEYRPERPEAPSFVLQKWGWSGLQPGHWAELEVDTEQMGRASAKQQAVVELVYLAGHQDMGTAHVTCVSGCTCPLTRLNATDLFVNVFRTHRTNVTPHARCRIRVSIMGVQQPQRQQKVMLSAMMVQPQELKALPWWWLEELRATVHASEAERMKLQDGARVEVSGDPEDPGFAGSWWTAVVVRQQRRGRGGVQITVRYDELLEDDGVTKAEETVPASRVRPACADDSCTKPLADRLPGEPVDCWHDDGWWEGYVHRVYDDHLTVFFPASNEEYTDIHAPAKPPDPTAHRVRTGRNWDAEQGAWVARPRKAFEGSGDFRSKAAAVAAAATAAAPKPAVPKAARALERQASSSSEEQQESSSSSSSEEDVPLIARKSPAAAAAAKGAGQGGRKAAKRAPSKAAQPPAKPPAGQAPPATAPGADGSSSEDELLLFRRGRVAAQAAGSKAQQQPRQKGEQQQQQKEEEPPQPRQQQEQQQQQPRQTQQAPPTARPPAALAAKQRGPELSGGASEAAGNAAAAEARKAPERPEGGLAAANATVADLLTSLDAGDEDEEDGARREPSKTAAGGKELPAAAGQQAPTPAPGAAAAPAVAAKQAAPTAAPPKPRVEASAPAAAGAPPAAAKPHAAAATAVGGPAVPAPRQQSAPKQSVQRQQSAPKQPLQRQQSAPARPAPLQLPTSLGDLKAPPPKQRPPPPPQQVESPVHWQQAGLQLPTSLADLKAPPPKRQRQDAPQAEPPLQRQLSDVQQRKQAQAQAQRPDQRPQDVRQPPAVQAQQQQQQQQQPAAVGGKGKAAAVPQPLQRTGSKGAGRPGGSKPGADRAAATGGAQRLALLIPKRPVGGEGSALESPRARVASPRQQLQQQQREQQQKEQRHGPGSAGELAAQQERKRQRDRDEPGGAARAAVEPDKDGKRGRSAAGFAPPPAAALAQAPAAAAAMARGVPQQRQPDVQYDPTFPTVWCLDNLPAAIDAAVLRQGLGGIGVAGVKSLEVAAVPLDGKDRHGGYAVLRFASAADAQREYDKLHSLCIKTSTCPIPRPLVMRQPRVREGYAWGPEARLPGHFPLDFRANQHFVQPNSIEFDMAIEWRQALGQLAVAKQNLCMEQAAELAQQMAGYLQAVGQPPPTIVPSRLQLSGEVPGPGGGTSSGENAASSTSACVWLSGVLASASEEQLMEAFAQFGFPTKAHVVLDPVTRNPSSHAVLWMESNQRARDLVQVLGQARGSQSTYDRALRCMFGADDSQLAGSVQFVVVKDDELLELPSGQQQLAKLPAAERAEVEGRRAAIALRRLLRSHRKEQDELAAEKRERLRALDAQQRQHFADEKLKLGRLAAIQHQQIGPGVRVYRNKESTRLMRYAEEQRTAQQRAAAAQRAAAQQQRPAARHEPQKQRAAAPPKR</sequence>
<dbReference type="InterPro" id="IPR036514">
    <property type="entry name" value="SGNH_hydro_sf"/>
</dbReference>
<feature type="compositionally biased region" description="Low complexity" evidence="2">
    <location>
        <begin position="642"/>
        <end position="654"/>
    </location>
</feature>
<feature type="compositionally biased region" description="Low complexity" evidence="2">
    <location>
        <begin position="751"/>
        <end position="772"/>
    </location>
</feature>
<evidence type="ECO:0000313" key="5">
    <source>
        <dbReference type="Proteomes" id="UP001205105"/>
    </source>
</evidence>
<feature type="compositionally biased region" description="Gly residues" evidence="2">
    <location>
        <begin position="1118"/>
        <end position="1127"/>
    </location>
</feature>
<gene>
    <name evidence="4" type="ORF">COHA_003543</name>
</gene>
<keyword evidence="1" id="KW-0175">Coiled coil</keyword>
<feature type="compositionally biased region" description="Low complexity" evidence="2">
    <location>
        <begin position="1673"/>
        <end position="1691"/>
    </location>
</feature>
<dbReference type="GO" id="GO:0003676">
    <property type="term" value="F:nucleic acid binding"/>
    <property type="evidence" value="ECO:0007669"/>
    <property type="project" value="InterPro"/>
</dbReference>
<dbReference type="CDD" id="cd00229">
    <property type="entry name" value="SGNH_hydrolase"/>
    <property type="match status" value="1"/>
</dbReference>
<evidence type="ECO:0000313" key="4">
    <source>
        <dbReference type="EMBL" id="KAI7842797.1"/>
    </source>
</evidence>
<feature type="compositionally biased region" description="Low complexity" evidence="2">
    <location>
        <begin position="921"/>
        <end position="953"/>
    </location>
</feature>
<feature type="compositionally biased region" description="Low complexity" evidence="2">
    <location>
        <begin position="884"/>
        <end position="912"/>
    </location>
</feature>
<evidence type="ECO:0000259" key="3">
    <source>
        <dbReference type="SMART" id="SM00743"/>
    </source>
</evidence>
<feature type="region of interest" description="Disordered" evidence="2">
    <location>
        <begin position="642"/>
        <end position="1237"/>
    </location>
</feature>
<feature type="domain" description="Agenet" evidence="3">
    <location>
        <begin position="466"/>
        <end position="540"/>
    </location>
</feature>
<feature type="compositionally biased region" description="Basic and acidic residues" evidence="2">
    <location>
        <begin position="1198"/>
        <end position="1209"/>
    </location>
</feature>
<organism evidence="4 5">
    <name type="scientific">Chlorella ohadii</name>
    <dbReference type="NCBI Taxonomy" id="2649997"/>
    <lineage>
        <taxon>Eukaryota</taxon>
        <taxon>Viridiplantae</taxon>
        <taxon>Chlorophyta</taxon>
        <taxon>core chlorophytes</taxon>
        <taxon>Trebouxiophyceae</taxon>
        <taxon>Chlorellales</taxon>
        <taxon>Chlorellaceae</taxon>
        <taxon>Chlorella clade</taxon>
        <taxon>Chlorella</taxon>
    </lineage>
</organism>
<dbReference type="Pfam" id="PF05641">
    <property type="entry name" value="Agenet"/>
    <property type="match status" value="1"/>
</dbReference>
<comment type="caution">
    <text evidence="4">The sequence shown here is derived from an EMBL/GenBank/DDBJ whole genome shotgun (WGS) entry which is preliminary data.</text>
</comment>
<accession>A0AAD5H7V3</accession>
<dbReference type="CDD" id="cd20405">
    <property type="entry name" value="Tudor_Agenet_AtDUF_rpt1_3"/>
    <property type="match status" value="1"/>
</dbReference>
<evidence type="ECO:0000256" key="1">
    <source>
        <dbReference type="SAM" id="Coils"/>
    </source>
</evidence>
<feature type="compositionally biased region" description="Polar residues" evidence="2">
    <location>
        <begin position="954"/>
        <end position="980"/>
    </location>
</feature>
<dbReference type="InterPro" id="IPR014002">
    <property type="entry name" value="Agenet_dom_plant"/>
</dbReference>
<keyword evidence="5" id="KW-1185">Reference proteome</keyword>
<dbReference type="SMART" id="SM00743">
    <property type="entry name" value="Agenet"/>
    <property type="match status" value="2"/>
</dbReference>
<dbReference type="Proteomes" id="UP001205105">
    <property type="component" value="Unassembled WGS sequence"/>
</dbReference>
<proteinExistence type="predicted"/>
<feature type="compositionally biased region" description="Low complexity" evidence="2">
    <location>
        <begin position="662"/>
        <end position="676"/>
    </location>
</feature>
<feature type="coiled-coil region" evidence="1">
    <location>
        <begin position="1598"/>
        <end position="1626"/>
    </location>
</feature>
<feature type="domain" description="Agenet" evidence="3">
    <location>
        <begin position="546"/>
        <end position="598"/>
    </location>
</feature>
<dbReference type="Gene3D" id="3.40.50.1110">
    <property type="entry name" value="SGNH hydrolase"/>
    <property type="match status" value="1"/>
</dbReference>
<dbReference type="Gene3D" id="3.30.70.330">
    <property type="match status" value="1"/>
</dbReference>
<dbReference type="EMBL" id="JADXDR010000048">
    <property type="protein sequence ID" value="KAI7842797.1"/>
    <property type="molecule type" value="Genomic_DNA"/>
</dbReference>
<feature type="compositionally biased region" description="Low complexity" evidence="2">
    <location>
        <begin position="1078"/>
        <end position="1111"/>
    </location>
</feature>
<name>A0AAD5H7V3_9CHLO</name>
<feature type="compositionally biased region" description="Pro residues" evidence="2">
    <location>
        <begin position="998"/>
        <end position="1010"/>
    </location>
</feature>
<feature type="compositionally biased region" description="Basic and acidic residues" evidence="2">
    <location>
        <begin position="832"/>
        <end position="841"/>
    </location>
</feature>
<feature type="compositionally biased region" description="Low complexity" evidence="2">
    <location>
        <begin position="685"/>
        <end position="697"/>
    </location>
</feature>
<feature type="compositionally biased region" description="Low complexity" evidence="2">
    <location>
        <begin position="1057"/>
        <end position="1070"/>
    </location>
</feature>
<dbReference type="InterPro" id="IPR035979">
    <property type="entry name" value="RBD_domain_sf"/>
</dbReference>
<reference evidence="4" key="1">
    <citation type="submission" date="2020-11" db="EMBL/GenBank/DDBJ databases">
        <title>Chlorella ohadii genome sequencing and assembly.</title>
        <authorList>
            <person name="Murik O."/>
            <person name="Treves H."/>
            <person name="Kedem I."/>
            <person name="Shotland Y."/>
            <person name="Kaplan A."/>
        </authorList>
    </citation>
    <scope>NUCLEOTIDE SEQUENCE</scope>
    <source>
        <strain evidence="4">1</strain>
    </source>
</reference>
<dbReference type="PANTHER" id="PTHR34407:SF1">
    <property type="entry name" value="SGNH HYDROLASE-TYPE ESTERASE DOMAIN-CONTAINING PROTEIN"/>
    <property type="match status" value="1"/>
</dbReference>
<feature type="compositionally biased region" description="Low complexity" evidence="2">
    <location>
        <begin position="1169"/>
        <end position="1178"/>
    </location>
</feature>
<feature type="compositionally biased region" description="Low complexity" evidence="2">
    <location>
        <begin position="782"/>
        <end position="831"/>
    </location>
</feature>
<dbReference type="PANTHER" id="PTHR34407">
    <property type="entry name" value="EXPRESSED PROTEIN"/>
    <property type="match status" value="1"/>
</dbReference>
<dbReference type="CDD" id="cd20403">
    <property type="entry name" value="Tudor_Agenet_FMRP-like_rpt2"/>
    <property type="match status" value="1"/>
</dbReference>